<dbReference type="EMBL" id="JASJOU010000021">
    <property type="protein sequence ID" value="MDJ1506259.1"/>
    <property type="molecule type" value="Genomic_DNA"/>
</dbReference>
<sequence length="164" mass="18711">MSIEQPCYFILLPLVCALLVNEHIVDAGQIFCQVVKSGEQLNITTPFDDEYINFIEVSVRADKNNSAQGYEPPLCVCDFSLTQNSLTLLSLDFLLECFYIGKFDRRAEYILDLKHTSPKVLAFNLNEPFEIEGRLLYERDMVLLWDCEAMESLTSESLLLAITP</sequence>
<reference evidence="1" key="1">
    <citation type="submission" date="2023-05" db="EMBL/GenBank/DDBJ databases">
        <authorList>
            <person name="Zhang X."/>
        </authorList>
    </citation>
    <scope>NUCLEOTIDE SEQUENCE</scope>
    <source>
        <strain evidence="1">BD1B2-1</strain>
    </source>
</reference>
<gene>
    <name evidence="1" type="ORF">QNI22_36710</name>
</gene>
<dbReference type="RefSeq" id="WP_314519098.1">
    <property type="nucleotide sequence ID" value="NZ_JASJOU010000021.1"/>
</dbReference>
<keyword evidence="2" id="KW-1185">Reference proteome</keyword>
<evidence type="ECO:0000313" key="1">
    <source>
        <dbReference type="EMBL" id="MDJ1506259.1"/>
    </source>
</evidence>
<name>A0AAE3RD13_9BACT</name>
<protein>
    <submittedName>
        <fullName evidence="1">Uncharacterized protein</fullName>
    </submittedName>
</protein>
<comment type="caution">
    <text evidence="1">The sequence shown here is derived from an EMBL/GenBank/DDBJ whole genome shotgun (WGS) entry which is preliminary data.</text>
</comment>
<proteinExistence type="predicted"/>
<dbReference type="Proteomes" id="UP001232063">
    <property type="component" value="Unassembled WGS sequence"/>
</dbReference>
<dbReference type="AlphaFoldDB" id="A0AAE3RD13"/>
<accession>A0AAE3RD13</accession>
<evidence type="ECO:0000313" key="2">
    <source>
        <dbReference type="Proteomes" id="UP001232063"/>
    </source>
</evidence>
<organism evidence="1 2">
    <name type="scientific">Xanthocytophaga agilis</name>
    <dbReference type="NCBI Taxonomy" id="3048010"/>
    <lineage>
        <taxon>Bacteria</taxon>
        <taxon>Pseudomonadati</taxon>
        <taxon>Bacteroidota</taxon>
        <taxon>Cytophagia</taxon>
        <taxon>Cytophagales</taxon>
        <taxon>Rhodocytophagaceae</taxon>
        <taxon>Xanthocytophaga</taxon>
    </lineage>
</organism>